<feature type="transmembrane region" description="Helical" evidence="7">
    <location>
        <begin position="556"/>
        <end position="577"/>
    </location>
</feature>
<comment type="similarity">
    <text evidence="2">Belongs to the TIP family.</text>
</comment>
<dbReference type="EMBL" id="JAPFFF010000003">
    <property type="protein sequence ID" value="KAK8895638.1"/>
    <property type="molecule type" value="Genomic_DNA"/>
</dbReference>
<evidence type="ECO:0000256" key="4">
    <source>
        <dbReference type="ARBA" id="ARBA00022989"/>
    </source>
</evidence>
<dbReference type="SUPFAM" id="SSF69318">
    <property type="entry name" value="Integrin alpha N-terminal domain"/>
    <property type="match status" value="1"/>
</dbReference>
<name>A0ABR2KXQ2_9EUKA</name>
<comment type="subcellular location">
    <subcellularLocation>
        <location evidence="1">Membrane</location>
        <topology evidence="1">Single-pass type I membrane protein</topology>
    </subcellularLocation>
</comment>
<evidence type="ECO:0000256" key="3">
    <source>
        <dbReference type="ARBA" id="ARBA00022692"/>
    </source>
</evidence>
<evidence type="ECO:0000256" key="1">
    <source>
        <dbReference type="ARBA" id="ARBA00004479"/>
    </source>
</evidence>
<organism evidence="9 10">
    <name type="scientific">Tritrichomonas musculus</name>
    <dbReference type="NCBI Taxonomy" id="1915356"/>
    <lineage>
        <taxon>Eukaryota</taxon>
        <taxon>Metamonada</taxon>
        <taxon>Parabasalia</taxon>
        <taxon>Tritrichomonadida</taxon>
        <taxon>Tritrichomonadidae</taxon>
        <taxon>Tritrichomonas</taxon>
    </lineage>
</organism>
<keyword evidence="5 7" id="KW-0472">Membrane</keyword>
<dbReference type="InterPro" id="IPR024881">
    <property type="entry name" value="Tip"/>
</dbReference>
<proteinExistence type="inferred from homology"/>
<reference evidence="9 10" key="1">
    <citation type="submission" date="2024-04" db="EMBL/GenBank/DDBJ databases">
        <title>Tritrichomonas musculus Genome.</title>
        <authorList>
            <person name="Alves-Ferreira E."/>
            <person name="Grigg M."/>
            <person name="Lorenzi H."/>
            <person name="Galac M."/>
        </authorList>
    </citation>
    <scope>NUCLEOTIDE SEQUENCE [LARGE SCALE GENOMIC DNA]</scope>
    <source>
        <strain evidence="9 10">EAF2021</strain>
    </source>
</reference>
<dbReference type="PANTHER" id="PTHR13412">
    <property type="entry name" value="T-CELL IMMUNOMODULATORY PROTEIN HOMOLOG"/>
    <property type="match status" value="1"/>
</dbReference>
<dbReference type="InterPro" id="IPR028994">
    <property type="entry name" value="Integrin_alpha_N"/>
</dbReference>
<evidence type="ECO:0000256" key="6">
    <source>
        <dbReference type="ARBA" id="ARBA00023180"/>
    </source>
</evidence>
<keyword evidence="6" id="KW-0325">Glycoprotein</keyword>
<gene>
    <name evidence="9" type="ORF">M9Y10_024108</name>
</gene>
<dbReference type="Pfam" id="PF23122">
    <property type="entry name" value="C2_ITFG1"/>
    <property type="match status" value="1"/>
</dbReference>
<evidence type="ECO:0000256" key="7">
    <source>
        <dbReference type="SAM" id="Phobius"/>
    </source>
</evidence>
<evidence type="ECO:0000313" key="10">
    <source>
        <dbReference type="Proteomes" id="UP001470230"/>
    </source>
</evidence>
<keyword evidence="10" id="KW-1185">Reference proteome</keyword>
<dbReference type="Proteomes" id="UP001470230">
    <property type="component" value="Unassembled WGS sequence"/>
</dbReference>
<accession>A0ABR2KXQ2</accession>
<dbReference type="PANTHER" id="PTHR13412:SF0">
    <property type="entry name" value="T-CELL IMMUNOMODULATORY PROTEIN"/>
    <property type="match status" value="1"/>
</dbReference>
<evidence type="ECO:0000259" key="8">
    <source>
        <dbReference type="Pfam" id="PF23122"/>
    </source>
</evidence>
<evidence type="ECO:0000256" key="5">
    <source>
        <dbReference type="ARBA" id="ARBA00023136"/>
    </source>
</evidence>
<keyword evidence="3 7" id="KW-0812">Transmembrane</keyword>
<comment type="caution">
    <text evidence="9">The sequence shown here is derived from an EMBL/GenBank/DDBJ whole genome shotgun (WGS) entry which is preliminary data.</text>
</comment>
<keyword evidence="4 7" id="KW-1133">Transmembrane helix</keyword>
<feature type="domain" description="T-cell immunomodulatory protein TIP C2" evidence="8">
    <location>
        <begin position="468"/>
        <end position="541"/>
    </location>
</feature>
<evidence type="ECO:0000256" key="2">
    <source>
        <dbReference type="ARBA" id="ARBA00006496"/>
    </source>
</evidence>
<evidence type="ECO:0000313" key="9">
    <source>
        <dbReference type="EMBL" id="KAK8895638.1"/>
    </source>
</evidence>
<protein>
    <recommendedName>
        <fullName evidence="8">T-cell immunomodulatory protein TIP C2 domain-containing protein</fullName>
    </recommendedName>
</protein>
<dbReference type="Gene3D" id="2.130.10.130">
    <property type="entry name" value="Integrin alpha, N-terminal"/>
    <property type="match status" value="1"/>
</dbReference>
<sequence>MWAYHYYDELSSELLYSYPKSSITKIESGLPSNEWEIFAFSDITRSKTTDIIYKLKNSNLLSVYHYSKEKKRYYMMQNLTFSGMDIKSIQPIDFEMNGYNDLLITHSKDLQLPYHLSLVKNQKGYLNPEIQDLGITTNNVPFIFDFNQSGSFDILYIEPETLKLRFLFNKNMRFESLKHSSFFYSIAAAQLFDQDSINIVAITEKTSEKSKISIFNYSKKQNMWKVVHEFDAPPNIGQLSIGDFDGDGYLDVVFAVYPAPQRPSLFEIDKNDTDSKSERKNAIARIANFLRPSDNSPMISQARLKTNEKRLIDMSYLCFMFNGPKGFTSDTKCSNKTSSIQFIVDNILPNSQPHVADLTLSGNPDILIGVVDPEGKKQTQLILNQPCKTCLSREMMLVSHSSFPGTGSFFDIFNSGKLGIITDEASYHSTLAEDSFFLKVSALNGPCLDNCKKKQRKDKRFPRPPPLATVYNGATMKITYTDKQGLKHHAIGSQRSTNGISLPYYVFGLGENVHYVENLSVQTNDFDAWTWILPSSDVFTSSNHQIRVFLMYKIRVFYVVFGFVILLLTLEMFVLIFSRKEDKEDKKEAEQILPLF</sequence>
<dbReference type="InterPro" id="IPR057089">
    <property type="entry name" value="C2_TIP"/>
</dbReference>